<dbReference type="InterPro" id="IPR035965">
    <property type="entry name" value="PAS-like_dom_sf"/>
</dbReference>
<dbReference type="PROSITE" id="PS50113">
    <property type="entry name" value="PAC"/>
    <property type="match status" value="1"/>
</dbReference>
<dbReference type="InterPro" id="IPR011712">
    <property type="entry name" value="Sig_transdc_His_kin_sub3_dim/P"/>
</dbReference>
<keyword evidence="1" id="KW-0808">Transferase</keyword>
<dbReference type="RefSeq" id="WP_090873460.1">
    <property type="nucleotide sequence ID" value="NZ_FNYE01000049.1"/>
</dbReference>
<dbReference type="CDD" id="cd00130">
    <property type="entry name" value="PAS"/>
    <property type="match status" value="1"/>
</dbReference>
<dbReference type="SUPFAM" id="SSF52172">
    <property type="entry name" value="CheY-like"/>
    <property type="match status" value="1"/>
</dbReference>
<feature type="domain" description="PAC" evidence="9">
    <location>
        <begin position="213"/>
        <end position="265"/>
    </location>
</feature>
<evidence type="ECO:0000256" key="1">
    <source>
        <dbReference type="ARBA" id="ARBA00022679"/>
    </source>
</evidence>
<keyword evidence="11" id="KW-1185">Reference proteome</keyword>
<evidence type="ECO:0000256" key="2">
    <source>
        <dbReference type="ARBA" id="ARBA00022777"/>
    </source>
</evidence>
<keyword evidence="5" id="KW-0175">Coiled coil</keyword>
<keyword evidence="3" id="KW-0902">Two-component regulatory system</keyword>
<dbReference type="SMART" id="SM00387">
    <property type="entry name" value="HATPase_c"/>
    <property type="match status" value="1"/>
</dbReference>
<dbReference type="InterPro" id="IPR011006">
    <property type="entry name" value="CheY-like_superfamily"/>
</dbReference>
<dbReference type="SUPFAM" id="SSF55785">
    <property type="entry name" value="PYP-like sensor domain (PAS domain)"/>
    <property type="match status" value="1"/>
</dbReference>
<dbReference type="CDD" id="cd16917">
    <property type="entry name" value="HATPase_UhpB-NarQ-NarX-like"/>
    <property type="match status" value="1"/>
</dbReference>
<dbReference type="InterPro" id="IPR000700">
    <property type="entry name" value="PAS-assoc_C"/>
</dbReference>
<evidence type="ECO:0000259" key="6">
    <source>
        <dbReference type="PROSITE" id="PS50109"/>
    </source>
</evidence>
<dbReference type="OrthoDB" id="9813412at2"/>
<dbReference type="InterPro" id="IPR001610">
    <property type="entry name" value="PAC"/>
</dbReference>
<dbReference type="NCBIfam" id="TIGR00229">
    <property type="entry name" value="sensory_box"/>
    <property type="match status" value="1"/>
</dbReference>
<dbReference type="Pfam" id="PF07730">
    <property type="entry name" value="HisKA_3"/>
    <property type="match status" value="1"/>
</dbReference>
<dbReference type="AlphaFoldDB" id="A0A1H7EA87"/>
<keyword evidence="4" id="KW-0597">Phosphoprotein</keyword>
<feature type="domain" description="Histidine kinase" evidence="6">
    <location>
        <begin position="287"/>
        <end position="484"/>
    </location>
</feature>
<dbReference type="PANTHER" id="PTHR24421:SF59">
    <property type="entry name" value="OXYGEN SENSOR HISTIDINE KINASE NREB"/>
    <property type="match status" value="1"/>
</dbReference>
<dbReference type="InterPro" id="IPR013655">
    <property type="entry name" value="PAS_fold_3"/>
</dbReference>
<dbReference type="SMART" id="SM00091">
    <property type="entry name" value="PAS"/>
    <property type="match status" value="1"/>
</dbReference>
<reference evidence="11" key="1">
    <citation type="submission" date="2016-10" db="EMBL/GenBank/DDBJ databases">
        <authorList>
            <person name="Varghese N."/>
            <person name="Submissions S."/>
        </authorList>
    </citation>
    <scope>NUCLEOTIDE SEQUENCE [LARGE SCALE GENOMIC DNA]</scope>
    <source>
        <strain evidence="11">LMG 26031</strain>
    </source>
</reference>
<accession>A0A1H7EA87</accession>
<dbReference type="PROSITE" id="PS50109">
    <property type="entry name" value="HIS_KIN"/>
    <property type="match status" value="1"/>
</dbReference>
<evidence type="ECO:0000256" key="5">
    <source>
        <dbReference type="SAM" id="Coils"/>
    </source>
</evidence>
<gene>
    <name evidence="10" type="ORF">SAMN05192539_104911</name>
</gene>
<dbReference type="PROSITE" id="PS50110">
    <property type="entry name" value="RESPONSE_REGULATORY"/>
    <property type="match status" value="1"/>
</dbReference>
<feature type="coiled-coil region" evidence="5">
    <location>
        <begin position="256"/>
        <end position="287"/>
    </location>
</feature>
<feature type="domain" description="PAS" evidence="8">
    <location>
        <begin position="138"/>
        <end position="210"/>
    </location>
</feature>
<dbReference type="Pfam" id="PF08447">
    <property type="entry name" value="PAS_3"/>
    <property type="match status" value="1"/>
</dbReference>
<evidence type="ECO:0000259" key="8">
    <source>
        <dbReference type="PROSITE" id="PS50112"/>
    </source>
</evidence>
<name>A0A1H7EA87_9BURK</name>
<protein>
    <submittedName>
        <fullName evidence="10">Two-component system, NarL family, sensor histidine kinase UhpB</fullName>
    </submittedName>
</protein>
<dbReference type="Pfam" id="PF00072">
    <property type="entry name" value="Response_reg"/>
    <property type="match status" value="1"/>
</dbReference>
<dbReference type="Gene3D" id="3.30.450.20">
    <property type="entry name" value="PAS domain"/>
    <property type="match status" value="1"/>
</dbReference>
<organism evidence="10 11">
    <name type="scientific">Paraburkholderia diazotrophica</name>
    <dbReference type="NCBI Taxonomy" id="667676"/>
    <lineage>
        <taxon>Bacteria</taxon>
        <taxon>Pseudomonadati</taxon>
        <taxon>Pseudomonadota</taxon>
        <taxon>Betaproteobacteria</taxon>
        <taxon>Burkholderiales</taxon>
        <taxon>Burkholderiaceae</taxon>
        <taxon>Paraburkholderia</taxon>
    </lineage>
</organism>
<evidence type="ECO:0000256" key="4">
    <source>
        <dbReference type="PROSITE-ProRule" id="PRU00169"/>
    </source>
</evidence>
<dbReference type="SMART" id="SM00448">
    <property type="entry name" value="REC"/>
    <property type="match status" value="1"/>
</dbReference>
<evidence type="ECO:0000256" key="3">
    <source>
        <dbReference type="ARBA" id="ARBA00023012"/>
    </source>
</evidence>
<sequence>MNTTQEIQILLIEDSPTDALLIEEALVDVQDFQHKLVHAERLSDALSSIIPTHFDIVLLDLGLPDAKGIDTFRSFHQKAPELPVLVLTGLEDMSVGLLAIQDGAQDYLSKREISSSELGRAIRYAIERHRVAMALKESEERFQLAVRGASAGLWDWNPQSGAIYLSPHFREILGYEAHELPGLNQAVLDAIHPDDVDRVRESLAAHLEQKRAYDIEYRVRTKSGEFRWIHSRGHALWSPSGEAYRMVGWIIDVTERRLAEEALRESREELQRLSANIQRAREEEKTRIARELHDDLGQQLAALKLECARSQGRVDGADGPTTQADMSNVYALIDQLVVSVRRIATDLRPAMLDDLGLIPAIEWLIERFSSLYGVRVAQRIDADDIDFNDDSSTAVFRIVQEALTNVARHSGASEVRVDIAHNDRDCIVCIADNGRGCRGDARPASNSFGLLGMRERATALRGELKVQTAPDRGFTITVRLPLAAVGARDHETSRGVPR</sequence>
<evidence type="ECO:0000313" key="11">
    <source>
        <dbReference type="Proteomes" id="UP000198866"/>
    </source>
</evidence>
<dbReference type="Pfam" id="PF02518">
    <property type="entry name" value="HATPase_c"/>
    <property type="match status" value="1"/>
</dbReference>
<dbReference type="Gene3D" id="1.20.5.1930">
    <property type="match status" value="1"/>
</dbReference>
<feature type="domain" description="Response regulatory" evidence="7">
    <location>
        <begin position="8"/>
        <end position="125"/>
    </location>
</feature>
<dbReference type="SUPFAM" id="SSF55874">
    <property type="entry name" value="ATPase domain of HSP90 chaperone/DNA topoisomerase II/histidine kinase"/>
    <property type="match status" value="1"/>
</dbReference>
<dbReference type="InterPro" id="IPR003594">
    <property type="entry name" value="HATPase_dom"/>
</dbReference>
<dbReference type="InterPro" id="IPR005467">
    <property type="entry name" value="His_kinase_dom"/>
</dbReference>
<evidence type="ECO:0000313" key="10">
    <source>
        <dbReference type="EMBL" id="SEK10788.1"/>
    </source>
</evidence>
<evidence type="ECO:0000259" key="7">
    <source>
        <dbReference type="PROSITE" id="PS50110"/>
    </source>
</evidence>
<dbReference type="Gene3D" id="3.30.565.10">
    <property type="entry name" value="Histidine kinase-like ATPase, C-terminal domain"/>
    <property type="match status" value="1"/>
</dbReference>
<dbReference type="InterPro" id="IPR000014">
    <property type="entry name" value="PAS"/>
</dbReference>
<dbReference type="STRING" id="667676.SAMN05192539_104911"/>
<dbReference type="Gene3D" id="3.40.50.2300">
    <property type="match status" value="1"/>
</dbReference>
<dbReference type="PANTHER" id="PTHR24421">
    <property type="entry name" value="NITRATE/NITRITE SENSOR PROTEIN NARX-RELATED"/>
    <property type="match status" value="1"/>
</dbReference>
<dbReference type="InterPro" id="IPR050482">
    <property type="entry name" value="Sensor_HK_TwoCompSys"/>
</dbReference>
<dbReference type="GO" id="GO:0000155">
    <property type="term" value="F:phosphorelay sensor kinase activity"/>
    <property type="evidence" value="ECO:0007669"/>
    <property type="project" value="InterPro"/>
</dbReference>
<dbReference type="PROSITE" id="PS50112">
    <property type="entry name" value="PAS"/>
    <property type="match status" value="1"/>
</dbReference>
<dbReference type="InterPro" id="IPR036890">
    <property type="entry name" value="HATPase_C_sf"/>
</dbReference>
<dbReference type="GO" id="GO:0016020">
    <property type="term" value="C:membrane"/>
    <property type="evidence" value="ECO:0007669"/>
    <property type="project" value="InterPro"/>
</dbReference>
<keyword evidence="2 10" id="KW-0418">Kinase</keyword>
<dbReference type="EMBL" id="FNYE01000049">
    <property type="protein sequence ID" value="SEK10788.1"/>
    <property type="molecule type" value="Genomic_DNA"/>
</dbReference>
<feature type="modified residue" description="4-aspartylphosphate" evidence="4">
    <location>
        <position position="60"/>
    </location>
</feature>
<evidence type="ECO:0000259" key="9">
    <source>
        <dbReference type="PROSITE" id="PS50113"/>
    </source>
</evidence>
<dbReference type="SMART" id="SM00086">
    <property type="entry name" value="PAC"/>
    <property type="match status" value="1"/>
</dbReference>
<dbReference type="GO" id="GO:0046983">
    <property type="term" value="F:protein dimerization activity"/>
    <property type="evidence" value="ECO:0007669"/>
    <property type="project" value="InterPro"/>
</dbReference>
<proteinExistence type="predicted"/>
<dbReference type="InterPro" id="IPR001789">
    <property type="entry name" value="Sig_transdc_resp-reg_receiver"/>
</dbReference>
<dbReference type="Proteomes" id="UP000198866">
    <property type="component" value="Unassembled WGS sequence"/>
</dbReference>